<dbReference type="InterPro" id="IPR039421">
    <property type="entry name" value="Type_1_exporter"/>
</dbReference>
<evidence type="ECO:0000256" key="7">
    <source>
        <dbReference type="SAM" id="MobiDB-lite"/>
    </source>
</evidence>
<dbReference type="Pfam" id="PF00664">
    <property type="entry name" value="ABC_membrane"/>
    <property type="match status" value="1"/>
</dbReference>
<comment type="subcellular location">
    <subcellularLocation>
        <location evidence="1">Cell membrane</location>
        <topology evidence="1">Multi-pass membrane protein</topology>
    </subcellularLocation>
</comment>
<comment type="caution">
    <text evidence="11">The sequence shown here is derived from an EMBL/GenBank/DDBJ whole genome shotgun (WGS) entry which is preliminary data.</text>
</comment>
<accession>A0ABU8RFI4</accession>
<dbReference type="PROSITE" id="PS50929">
    <property type="entry name" value="ABC_TM1F"/>
    <property type="match status" value="1"/>
</dbReference>
<feature type="transmembrane region" description="Helical" evidence="8">
    <location>
        <begin position="308"/>
        <end position="330"/>
    </location>
</feature>
<dbReference type="Gene3D" id="3.40.50.300">
    <property type="entry name" value="P-loop containing nucleotide triphosphate hydrolases"/>
    <property type="match status" value="1"/>
</dbReference>
<dbReference type="Pfam" id="PF00005">
    <property type="entry name" value="ABC_tran"/>
    <property type="match status" value="1"/>
</dbReference>
<dbReference type="PROSITE" id="PS00211">
    <property type="entry name" value="ABC_TRANSPORTER_1"/>
    <property type="match status" value="1"/>
</dbReference>
<dbReference type="InterPro" id="IPR036640">
    <property type="entry name" value="ABC1_TM_sf"/>
</dbReference>
<dbReference type="PANTHER" id="PTHR43394">
    <property type="entry name" value="ATP-DEPENDENT PERMEASE MDL1, MITOCHONDRIAL"/>
    <property type="match status" value="1"/>
</dbReference>
<dbReference type="RefSeq" id="WP_339573178.1">
    <property type="nucleotide sequence ID" value="NZ_JBBIAA010000001.1"/>
</dbReference>
<dbReference type="GO" id="GO:0005524">
    <property type="term" value="F:ATP binding"/>
    <property type="evidence" value="ECO:0007669"/>
    <property type="project" value="UniProtKB-KW"/>
</dbReference>
<feature type="transmembrane region" description="Helical" evidence="8">
    <location>
        <begin position="81"/>
        <end position="106"/>
    </location>
</feature>
<sequence>MLEPHREATSVTDPRGRGTTSIPTPRTRDAAPGGAGPSRPDGRPGGRGGRRPDPADRAQLQHSPVSLRRVAGLFAAHRAQIAVVVALIVTSSAVALATPFLVRLVIDDALPQQDLGLLGWAVAGMVGVAVVTALLGVGQTWLSTTVGQAVMHDLRTSVFGHLQRQSIGFFTRTRGGEVQSRLTNDIGGMQSVVTSTATSLASNVTTVVGTAVAMAALSWRLSLLSLVVVPPSVWLTRQVAVMRRSVTAARQSRLADLQTQVEEGLSVSGAQLSRTLGTGPAQSARFRETSADLVGLEVRSQLAGRWRWATMGVVFAAVPAAVYLAAGLPVTSSGMTIGTLVAFTGLQGALFRPLLGLLDVGVQVTSSMALFSRIFEYLDLPVDVDDPPHPVDLDPADVRGEVRLEGVGLTYPSADGATPAGRAPALTGVDLVVPAGGSLALVGATGSGKSTLASLVPRLQDPTEGRVLLDGVDLRDLRLTTVSEVVGVVSQETYLLHTTVRENLRQARPGATDAQVEDAARRAQVHDLLVALPDGYDTVVGSRGHRFSGGERQRLAIARTLLRDPRVLVLDEATSALDTRTERAVQAAVDEASRGRTTITIAHRLSTVRSADVIAVLDGGRVVEQGSHAELLALGGRYADLVAADGREDALVPA</sequence>
<protein>
    <submittedName>
        <fullName evidence="11">ABC transporter ATP-binding protein</fullName>
    </submittedName>
</protein>
<name>A0ABU8RFI4_9ACTN</name>
<dbReference type="PANTHER" id="PTHR43394:SF1">
    <property type="entry name" value="ATP-BINDING CASSETTE SUB-FAMILY B MEMBER 10, MITOCHONDRIAL"/>
    <property type="match status" value="1"/>
</dbReference>
<evidence type="ECO:0000256" key="2">
    <source>
        <dbReference type="ARBA" id="ARBA00022692"/>
    </source>
</evidence>
<feature type="domain" description="ABC transmembrane type-1" evidence="10">
    <location>
        <begin position="82"/>
        <end position="366"/>
    </location>
</feature>
<dbReference type="InterPro" id="IPR017871">
    <property type="entry name" value="ABC_transporter-like_CS"/>
</dbReference>
<feature type="domain" description="ABC transporter" evidence="9">
    <location>
        <begin position="402"/>
        <end position="644"/>
    </location>
</feature>
<dbReference type="InterPro" id="IPR003593">
    <property type="entry name" value="AAA+_ATPase"/>
</dbReference>
<feature type="compositionally biased region" description="Basic and acidic residues" evidence="7">
    <location>
        <begin position="40"/>
        <end position="56"/>
    </location>
</feature>
<keyword evidence="2 8" id="KW-0812">Transmembrane</keyword>
<keyword evidence="4 11" id="KW-0067">ATP-binding</keyword>
<keyword evidence="5 8" id="KW-1133">Transmembrane helix</keyword>
<dbReference type="CDD" id="cd18550">
    <property type="entry name" value="ABC_6TM_exporter_like"/>
    <property type="match status" value="1"/>
</dbReference>
<keyword evidence="6 8" id="KW-0472">Membrane</keyword>
<gene>
    <name evidence="11" type="ORF">WDZ17_00570</name>
</gene>
<evidence type="ECO:0000256" key="4">
    <source>
        <dbReference type="ARBA" id="ARBA00022840"/>
    </source>
</evidence>
<evidence type="ECO:0000313" key="11">
    <source>
        <dbReference type="EMBL" id="MEJ5943786.1"/>
    </source>
</evidence>
<dbReference type="SUPFAM" id="SSF90123">
    <property type="entry name" value="ABC transporter transmembrane region"/>
    <property type="match status" value="1"/>
</dbReference>
<dbReference type="Proteomes" id="UP001387100">
    <property type="component" value="Unassembled WGS sequence"/>
</dbReference>
<dbReference type="EMBL" id="JBBIAA010000001">
    <property type="protein sequence ID" value="MEJ5943786.1"/>
    <property type="molecule type" value="Genomic_DNA"/>
</dbReference>
<evidence type="ECO:0000256" key="6">
    <source>
        <dbReference type="ARBA" id="ARBA00023136"/>
    </source>
</evidence>
<evidence type="ECO:0000256" key="8">
    <source>
        <dbReference type="SAM" id="Phobius"/>
    </source>
</evidence>
<dbReference type="SMART" id="SM00382">
    <property type="entry name" value="AAA"/>
    <property type="match status" value="1"/>
</dbReference>
<dbReference type="SUPFAM" id="SSF52540">
    <property type="entry name" value="P-loop containing nucleoside triphosphate hydrolases"/>
    <property type="match status" value="1"/>
</dbReference>
<feature type="region of interest" description="Disordered" evidence="7">
    <location>
        <begin position="1"/>
        <end position="62"/>
    </location>
</feature>
<dbReference type="InterPro" id="IPR003439">
    <property type="entry name" value="ABC_transporter-like_ATP-bd"/>
</dbReference>
<keyword evidence="3" id="KW-0547">Nucleotide-binding</keyword>
<keyword evidence="12" id="KW-1185">Reference proteome</keyword>
<evidence type="ECO:0000256" key="1">
    <source>
        <dbReference type="ARBA" id="ARBA00004651"/>
    </source>
</evidence>
<proteinExistence type="predicted"/>
<dbReference type="Gene3D" id="1.20.1560.10">
    <property type="entry name" value="ABC transporter type 1, transmembrane domain"/>
    <property type="match status" value="1"/>
</dbReference>
<dbReference type="PROSITE" id="PS50893">
    <property type="entry name" value="ABC_TRANSPORTER_2"/>
    <property type="match status" value="1"/>
</dbReference>
<reference evidence="11 12" key="1">
    <citation type="journal article" date="2017" name="Int. J. Syst. Evol. Microbiol.">
        <title>Pseudokineococcus basanitobsidens sp. nov., isolated from volcanic rock.</title>
        <authorList>
            <person name="Lee D.W."/>
            <person name="Park M.Y."/>
            <person name="Kim J.J."/>
            <person name="Kim B.S."/>
        </authorList>
    </citation>
    <scope>NUCLEOTIDE SEQUENCE [LARGE SCALE GENOMIC DNA]</scope>
    <source>
        <strain evidence="11 12">DSM 103726</strain>
    </source>
</reference>
<dbReference type="InterPro" id="IPR011527">
    <property type="entry name" value="ABC1_TM_dom"/>
</dbReference>
<evidence type="ECO:0000256" key="5">
    <source>
        <dbReference type="ARBA" id="ARBA00022989"/>
    </source>
</evidence>
<evidence type="ECO:0000259" key="9">
    <source>
        <dbReference type="PROSITE" id="PS50893"/>
    </source>
</evidence>
<organism evidence="11 12">
    <name type="scientific">Pseudokineococcus basanitobsidens</name>
    <dbReference type="NCBI Taxonomy" id="1926649"/>
    <lineage>
        <taxon>Bacteria</taxon>
        <taxon>Bacillati</taxon>
        <taxon>Actinomycetota</taxon>
        <taxon>Actinomycetes</taxon>
        <taxon>Kineosporiales</taxon>
        <taxon>Kineosporiaceae</taxon>
        <taxon>Pseudokineococcus</taxon>
    </lineage>
</organism>
<evidence type="ECO:0000256" key="3">
    <source>
        <dbReference type="ARBA" id="ARBA00022741"/>
    </source>
</evidence>
<evidence type="ECO:0000259" key="10">
    <source>
        <dbReference type="PROSITE" id="PS50929"/>
    </source>
</evidence>
<evidence type="ECO:0000313" key="12">
    <source>
        <dbReference type="Proteomes" id="UP001387100"/>
    </source>
</evidence>
<feature type="transmembrane region" description="Helical" evidence="8">
    <location>
        <begin position="118"/>
        <end position="137"/>
    </location>
</feature>
<dbReference type="InterPro" id="IPR027417">
    <property type="entry name" value="P-loop_NTPase"/>
</dbReference>